<feature type="domain" description="AB hydrolase-1" evidence="3">
    <location>
        <begin position="86"/>
        <end position="303"/>
    </location>
</feature>
<gene>
    <name evidence="4" type="ORF">Cvel_25</name>
</gene>
<evidence type="ECO:0000259" key="3">
    <source>
        <dbReference type="Pfam" id="PF00561"/>
    </source>
</evidence>
<dbReference type="Pfam" id="PF00561">
    <property type="entry name" value="Abhydrolase_1"/>
    <property type="match status" value="1"/>
</dbReference>
<name>A0A0G4I143_9ALVE</name>
<dbReference type="PhylomeDB" id="A0A0G4I143"/>
<proteinExistence type="predicted"/>
<feature type="signal peptide" evidence="2">
    <location>
        <begin position="1"/>
        <end position="26"/>
    </location>
</feature>
<reference evidence="4" key="1">
    <citation type="submission" date="2014-11" db="EMBL/GenBank/DDBJ databases">
        <authorList>
            <person name="Otto D Thomas"/>
            <person name="Naeem Raeece"/>
        </authorList>
    </citation>
    <scope>NUCLEOTIDE SEQUENCE</scope>
</reference>
<keyword evidence="2" id="KW-0732">Signal</keyword>
<evidence type="ECO:0000256" key="2">
    <source>
        <dbReference type="SAM" id="SignalP"/>
    </source>
</evidence>
<dbReference type="EMBL" id="CDMZ01004701">
    <property type="protein sequence ID" value="CEM50598.1"/>
    <property type="molecule type" value="Genomic_DNA"/>
</dbReference>
<dbReference type="AlphaFoldDB" id="A0A0G4I143"/>
<protein>
    <recommendedName>
        <fullName evidence="3">AB hydrolase-1 domain-containing protein</fullName>
    </recommendedName>
</protein>
<dbReference type="InterPro" id="IPR000073">
    <property type="entry name" value="AB_hydrolase_1"/>
</dbReference>
<dbReference type="PRINTS" id="PR00111">
    <property type="entry name" value="ABHYDROLASE"/>
</dbReference>
<sequence>MFRSFSRTCLVLCGLLAACLLSVGSAQNWPDRDDVYASFIQAGDIELRYKILGDCSTRMPLVITPRGDRGLDNDAILEDFEDFMPLQSRFCVILWDRRNIGGSEVVYKEGDGEIPEWEHQAHDLKNLLDALGITEPVICIGESSGSRTSLNFAIHYPERVAALVLMNMTGGFKSVDFLARYYYEKYLEDLREGGMEKLKDDSRYEELMKLNPRNEARFDSMDINVVRSVLQGWARHMRNSATTPTVGSSEEVIQTVEAKTLLIFDWGLDDEMHTVNVMSRLNRLMPNSKLVVDDNDDADTFLEELDEEEIEKEIANFILEVAVETGYVSQQEVAVAVTMMDDDWDSDSDSSSDEELEVLASG</sequence>
<feature type="chain" id="PRO_5005192184" description="AB hydrolase-1 domain-containing protein" evidence="2">
    <location>
        <begin position="27"/>
        <end position="362"/>
    </location>
</feature>
<evidence type="ECO:0000256" key="1">
    <source>
        <dbReference type="SAM" id="MobiDB-lite"/>
    </source>
</evidence>
<dbReference type="InterPro" id="IPR050471">
    <property type="entry name" value="AB_hydrolase"/>
</dbReference>
<dbReference type="PROSITE" id="PS51257">
    <property type="entry name" value="PROKAR_LIPOPROTEIN"/>
    <property type="match status" value="1"/>
</dbReference>
<dbReference type="PANTHER" id="PTHR43433:SF1">
    <property type="entry name" value="BLL5160 PROTEIN"/>
    <property type="match status" value="1"/>
</dbReference>
<accession>A0A0G4I143</accession>
<dbReference type="InterPro" id="IPR029058">
    <property type="entry name" value="AB_hydrolase_fold"/>
</dbReference>
<organism evidence="4">
    <name type="scientific">Chromera velia CCMP2878</name>
    <dbReference type="NCBI Taxonomy" id="1169474"/>
    <lineage>
        <taxon>Eukaryota</taxon>
        <taxon>Sar</taxon>
        <taxon>Alveolata</taxon>
        <taxon>Colpodellida</taxon>
        <taxon>Chromeraceae</taxon>
        <taxon>Chromera</taxon>
    </lineage>
</organism>
<dbReference type="VEuPathDB" id="CryptoDB:Cvel_25"/>
<evidence type="ECO:0000313" key="4">
    <source>
        <dbReference type="EMBL" id="CEM50598.1"/>
    </source>
</evidence>
<dbReference type="Gene3D" id="3.40.50.1820">
    <property type="entry name" value="alpha/beta hydrolase"/>
    <property type="match status" value="1"/>
</dbReference>
<dbReference type="SUPFAM" id="SSF53474">
    <property type="entry name" value="alpha/beta-Hydrolases"/>
    <property type="match status" value="1"/>
</dbReference>
<feature type="region of interest" description="Disordered" evidence="1">
    <location>
        <begin position="342"/>
        <end position="362"/>
    </location>
</feature>
<dbReference type="PANTHER" id="PTHR43433">
    <property type="entry name" value="HYDROLASE, ALPHA/BETA FOLD FAMILY PROTEIN"/>
    <property type="match status" value="1"/>
</dbReference>